<protein>
    <submittedName>
        <fullName evidence="1">Unplaced genomic scaffold PAXINscaffold_44, whole genome shotgun sequence</fullName>
    </submittedName>
</protein>
<dbReference type="HOGENOM" id="CLU_126686_0_0_1"/>
<accession>A0A0C9TXF2</accession>
<reference evidence="2" key="2">
    <citation type="submission" date="2015-01" db="EMBL/GenBank/DDBJ databases">
        <title>Evolutionary Origins and Diversification of the Mycorrhizal Mutualists.</title>
        <authorList>
            <consortium name="DOE Joint Genome Institute"/>
            <consortium name="Mycorrhizal Genomics Consortium"/>
            <person name="Kohler A."/>
            <person name="Kuo A."/>
            <person name="Nagy L.G."/>
            <person name="Floudas D."/>
            <person name="Copeland A."/>
            <person name="Barry K.W."/>
            <person name="Cichocki N."/>
            <person name="Veneault-Fourrey C."/>
            <person name="LaButti K."/>
            <person name="Lindquist E.A."/>
            <person name="Lipzen A."/>
            <person name="Lundell T."/>
            <person name="Morin E."/>
            <person name="Murat C."/>
            <person name="Riley R."/>
            <person name="Ohm R."/>
            <person name="Sun H."/>
            <person name="Tunlid A."/>
            <person name="Henrissat B."/>
            <person name="Grigoriev I.V."/>
            <person name="Hibbett D.S."/>
            <person name="Martin F."/>
        </authorList>
    </citation>
    <scope>NUCLEOTIDE SEQUENCE [LARGE SCALE GENOMIC DNA]</scope>
    <source>
        <strain evidence="2">ATCC 200175</strain>
    </source>
</reference>
<evidence type="ECO:0000313" key="1">
    <source>
        <dbReference type="EMBL" id="KIJ12287.1"/>
    </source>
</evidence>
<name>A0A0C9TXF2_PAXIN</name>
<dbReference type="OrthoDB" id="3543113at2759"/>
<evidence type="ECO:0000313" key="2">
    <source>
        <dbReference type="Proteomes" id="UP000053647"/>
    </source>
</evidence>
<gene>
    <name evidence="1" type="ORF">PAXINDRAFT_14906</name>
</gene>
<dbReference type="AlphaFoldDB" id="A0A0C9TXF2"/>
<dbReference type="EMBL" id="KN819366">
    <property type="protein sequence ID" value="KIJ12287.1"/>
    <property type="molecule type" value="Genomic_DNA"/>
</dbReference>
<proteinExistence type="predicted"/>
<reference evidence="1 2" key="1">
    <citation type="submission" date="2014-06" db="EMBL/GenBank/DDBJ databases">
        <authorList>
            <consortium name="DOE Joint Genome Institute"/>
            <person name="Kuo A."/>
            <person name="Kohler A."/>
            <person name="Nagy L.G."/>
            <person name="Floudas D."/>
            <person name="Copeland A."/>
            <person name="Barry K.W."/>
            <person name="Cichocki N."/>
            <person name="Veneault-Fourrey C."/>
            <person name="LaButti K."/>
            <person name="Lindquist E.A."/>
            <person name="Lipzen A."/>
            <person name="Lundell T."/>
            <person name="Morin E."/>
            <person name="Murat C."/>
            <person name="Sun H."/>
            <person name="Tunlid A."/>
            <person name="Henrissat B."/>
            <person name="Grigoriev I.V."/>
            <person name="Hibbett D.S."/>
            <person name="Martin F."/>
            <person name="Nordberg H.P."/>
            <person name="Cantor M.N."/>
            <person name="Hua S.X."/>
        </authorList>
    </citation>
    <scope>NUCLEOTIDE SEQUENCE [LARGE SCALE GENOMIC DNA]</scope>
    <source>
        <strain evidence="1 2">ATCC 200175</strain>
    </source>
</reference>
<keyword evidence="2" id="KW-1185">Reference proteome</keyword>
<organism evidence="1 2">
    <name type="scientific">Paxillus involutus ATCC 200175</name>
    <dbReference type="NCBI Taxonomy" id="664439"/>
    <lineage>
        <taxon>Eukaryota</taxon>
        <taxon>Fungi</taxon>
        <taxon>Dikarya</taxon>
        <taxon>Basidiomycota</taxon>
        <taxon>Agaricomycotina</taxon>
        <taxon>Agaricomycetes</taxon>
        <taxon>Agaricomycetidae</taxon>
        <taxon>Boletales</taxon>
        <taxon>Paxilineae</taxon>
        <taxon>Paxillaceae</taxon>
        <taxon>Paxillus</taxon>
    </lineage>
</organism>
<dbReference type="Proteomes" id="UP000053647">
    <property type="component" value="Unassembled WGS sequence"/>
</dbReference>
<sequence>MGADSMTVDDVRTLLPFNHLRRLDLDNTGLVPDDHLLDDMAKAWPMLEHLAFTNDDKRIPPKATLNGLVPFSKHCPHIANLELQLDAREVSVPANTTDASWDESREGERMVVLMYIEEPSEISDPTSVASFLLNLFPRISLFIPHNQDDSQQEFLWQRVVDIIGGTGDDSATNELMNIPNRSQSVG</sequence>